<gene>
    <name evidence="3" type="ORF">C8A05DRAFT_30404</name>
</gene>
<accession>A0AAN6MSL7</accession>
<dbReference type="EMBL" id="MU855347">
    <property type="protein sequence ID" value="KAK3905774.1"/>
    <property type="molecule type" value="Genomic_DNA"/>
</dbReference>
<feature type="compositionally biased region" description="Pro residues" evidence="1">
    <location>
        <begin position="56"/>
        <end position="73"/>
    </location>
</feature>
<comment type="caution">
    <text evidence="3">The sequence shown here is derived from an EMBL/GenBank/DDBJ whole genome shotgun (WGS) entry which is preliminary data.</text>
</comment>
<keyword evidence="2" id="KW-0812">Transmembrane</keyword>
<evidence type="ECO:0000313" key="3">
    <source>
        <dbReference type="EMBL" id="KAK3905774.1"/>
    </source>
</evidence>
<dbReference type="Proteomes" id="UP001303889">
    <property type="component" value="Unassembled WGS sequence"/>
</dbReference>
<protein>
    <submittedName>
        <fullName evidence="3">Uncharacterized protein</fullName>
    </submittedName>
</protein>
<proteinExistence type="predicted"/>
<name>A0AAN6MSL7_9PEZI</name>
<keyword evidence="2" id="KW-1133">Transmembrane helix</keyword>
<evidence type="ECO:0000256" key="1">
    <source>
        <dbReference type="SAM" id="MobiDB-lite"/>
    </source>
</evidence>
<keyword evidence="2" id="KW-0472">Membrane</keyword>
<evidence type="ECO:0000313" key="4">
    <source>
        <dbReference type="Proteomes" id="UP001303889"/>
    </source>
</evidence>
<reference evidence="3" key="1">
    <citation type="journal article" date="2023" name="Mol. Phylogenet. Evol.">
        <title>Genome-scale phylogeny and comparative genomics of the fungal order Sordariales.</title>
        <authorList>
            <person name="Hensen N."/>
            <person name="Bonometti L."/>
            <person name="Westerberg I."/>
            <person name="Brannstrom I.O."/>
            <person name="Guillou S."/>
            <person name="Cros-Aarteil S."/>
            <person name="Calhoun S."/>
            <person name="Haridas S."/>
            <person name="Kuo A."/>
            <person name="Mondo S."/>
            <person name="Pangilinan J."/>
            <person name="Riley R."/>
            <person name="LaButti K."/>
            <person name="Andreopoulos B."/>
            <person name="Lipzen A."/>
            <person name="Chen C."/>
            <person name="Yan M."/>
            <person name="Daum C."/>
            <person name="Ng V."/>
            <person name="Clum A."/>
            <person name="Steindorff A."/>
            <person name="Ohm R.A."/>
            <person name="Martin F."/>
            <person name="Silar P."/>
            <person name="Natvig D.O."/>
            <person name="Lalanne C."/>
            <person name="Gautier V."/>
            <person name="Ament-Velasquez S.L."/>
            <person name="Kruys A."/>
            <person name="Hutchinson M.I."/>
            <person name="Powell A.J."/>
            <person name="Barry K."/>
            <person name="Miller A.N."/>
            <person name="Grigoriev I.V."/>
            <person name="Debuchy R."/>
            <person name="Gladieux P."/>
            <person name="Hiltunen Thoren M."/>
            <person name="Johannesson H."/>
        </authorList>
    </citation>
    <scope>NUCLEOTIDE SEQUENCE</scope>
    <source>
        <strain evidence="3">CBS 103.79</strain>
    </source>
</reference>
<feature type="region of interest" description="Disordered" evidence="1">
    <location>
        <begin position="31"/>
        <end position="77"/>
    </location>
</feature>
<keyword evidence="4" id="KW-1185">Reference proteome</keyword>
<evidence type="ECO:0000256" key="2">
    <source>
        <dbReference type="SAM" id="Phobius"/>
    </source>
</evidence>
<dbReference type="AlphaFoldDB" id="A0AAN6MSL7"/>
<organism evidence="3 4">
    <name type="scientific">Staphylotrichum tortipilum</name>
    <dbReference type="NCBI Taxonomy" id="2831512"/>
    <lineage>
        <taxon>Eukaryota</taxon>
        <taxon>Fungi</taxon>
        <taxon>Dikarya</taxon>
        <taxon>Ascomycota</taxon>
        <taxon>Pezizomycotina</taxon>
        <taxon>Sordariomycetes</taxon>
        <taxon>Sordariomycetidae</taxon>
        <taxon>Sordariales</taxon>
        <taxon>Chaetomiaceae</taxon>
        <taxon>Staphylotrichum</taxon>
    </lineage>
</organism>
<sequence length="105" mass="11182">MSANAYGRGDQNPEIVYVTLNVPMEARYNNGKRELHPMPEGSTFAGGRPIPVRMSRPPPAPAPAPRPRPPPAPQRSGCSVGAALLVIFIIKVIIVLAVLAALHIV</sequence>
<feature type="transmembrane region" description="Helical" evidence="2">
    <location>
        <begin position="82"/>
        <end position="104"/>
    </location>
</feature>
<reference evidence="3" key="2">
    <citation type="submission" date="2023-05" db="EMBL/GenBank/DDBJ databases">
        <authorList>
            <consortium name="Lawrence Berkeley National Laboratory"/>
            <person name="Steindorff A."/>
            <person name="Hensen N."/>
            <person name="Bonometti L."/>
            <person name="Westerberg I."/>
            <person name="Brannstrom I.O."/>
            <person name="Guillou S."/>
            <person name="Cros-Aarteil S."/>
            <person name="Calhoun S."/>
            <person name="Haridas S."/>
            <person name="Kuo A."/>
            <person name="Mondo S."/>
            <person name="Pangilinan J."/>
            <person name="Riley R."/>
            <person name="Labutti K."/>
            <person name="Andreopoulos B."/>
            <person name="Lipzen A."/>
            <person name="Chen C."/>
            <person name="Yanf M."/>
            <person name="Daum C."/>
            <person name="Ng V."/>
            <person name="Clum A."/>
            <person name="Ohm R."/>
            <person name="Martin F."/>
            <person name="Silar P."/>
            <person name="Natvig D."/>
            <person name="Lalanne C."/>
            <person name="Gautier V."/>
            <person name="Ament-Velasquez S.L."/>
            <person name="Kruys A."/>
            <person name="Hutchinson M.I."/>
            <person name="Powell A.J."/>
            <person name="Barry K."/>
            <person name="Miller A.N."/>
            <person name="Grigoriev I.V."/>
            <person name="Debuchy R."/>
            <person name="Gladieux P."/>
            <person name="Thoren M.H."/>
            <person name="Johannesson H."/>
        </authorList>
    </citation>
    <scope>NUCLEOTIDE SEQUENCE</scope>
    <source>
        <strain evidence="3">CBS 103.79</strain>
    </source>
</reference>